<dbReference type="AlphaFoldDB" id="A0A816TNW1"/>
<sequence length="82" mass="9486">METAFVYERVGLHAPSFLRVIHTFSDQSNNLVPKITQHANPRRLYARACRVSVKHTTTTTSINVQCNKYSLLFYLLCTHHHT</sequence>
<gene>
    <name evidence="1" type="ORF">DARMORV10_A05P25350.1</name>
</gene>
<accession>A0A816TNW1</accession>
<dbReference type="EMBL" id="HG994359">
    <property type="protein sequence ID" value="CAF2099072.1"/>
    <property type="molecule type" value="Genomic_DNA"/>
</dbReference>
<name>A0A816TNW1_BRANA</name>
<dbReference type="Proteomes" id="UP001295469">
    <property type="component" value="Chromosome A05"/>
</dbReference>
<proteinExistence type="predicted"/>
<reference evidence="1" key="1">
    <citation type="submission" date="2021-01" db="EMBL/GenBank/DDBJ databases">
        <authorList>
            <consortium name="Genoscope - CEA"/>
            <person name="William W."/>
        </authorList>
    </citation>
    <scope>NUCLEOTIDE SEQUENCE</scope>
</reference>
<organism evidence="1">
    <name type="scientific">Brassica napus</name>
    <name type="common">Rape</name>
    <dbReference type="NCBI Taxonomy" id="3708"/>
    <lineage>
        <taxon>Eukaryota</taxon>
        <taxon>Viridiplantae</taxon>
        <taxon>Streptophyta</taxon>
        <taxon>Embryophyta</taxon>
        <taxon>Tracheophyta</taxon>
        <taxon>Spermatophyta</taxon>
        <taxon>Magnoliopsida</taxon>
        <taxon>eudicotyledons</taxon>
        <taxon>Gunneridae</taxon>
        <taxon>Pentapetalae</taxon>
        <taxon>rosids</taxon>
        <taxon>malvids</taxon>
        <taxon>Brassicales</taxon>
        <taxon>Brassicaceae</taxon>
        <taxon>Brassiceae</taxon>
        <taxon>Brassica</taxon>
    </lineage>
</organism>
<protein>
    <submittedName>
        <fullName evidence="1">(rape) hypothetical protein</fullName>
    </submittedName>
</protein>
<evidence type="ECO:0000313" key="1">
    <source>
        <dbReference type="EMBL" id="CAF2099072.1"/>
    </source>
</evidence>